<sequence length="334" mass="37410">MRLICLNDVLFVPSLSFPSHRLTSSYIERERSQDPMGCGSSCCIPPYVSKAIEVHAAAEPKKASDAPTDSQSTFKAGPRRPVMSEAMAQKWLLSNGKPVAGAKVRIICLGWAGANSNVFKTWDLKCGEVVKVELPSRNARFNDKPIHDVNILAKKISQACFVMGYLESTTPLVIFGHSFGAMIGLHLARIMKKEYDYTPKMCIFGGCRPLHRWGFPMSYYKEDDDEMIQSMVDCGGMTKEMAKDKLLVSSVLAGIKMDHLCMDRYVFNEKAEKLEAPLWLIGGLDDPRSPPEQLPEWDRYTTCSIQIKTFPGGHFFLKEKEADVLAWLGKVIEE</sequence>
<dbReference type="Gene3D" id="3.40.50.1820">
    <property type="entry name" value="alpha/beta hydrolase"/>
    <property type="match status" value="1"/>
</dbReference>
<dbReference type="InterPro" id="IPR001031">
    <property type="entry name" value="Thioesterase"/>
</dbReference>
<comment type="caution">
    <text evidence="4">The sequence shown here is derived from an EMBL/GenBank/DDBJ whole genome shotgun (WGS) entry which is preliminary data.</text>
</comment>
<dbReference type="InterPro" id="IPR012223">
    <property type="entry name" value="TEII"/>
</dbReference>
<keyword evidence="5" id="KW-1185">Reference proteome</keyword>
<gene>
    <name evidence="4" type="ORF">Naga_100211g2</name>
</gene>
<feature type="region of interest" description="Disordered" evidence="2">
    <location>
        <begin position="59"/>
        <end position="79"/>
    </location>
</feature>
<organism evidence="4 5">
    <name type="scientific">Nannochloropsis gaditana</name>
    <dbReference type="NCBI Taxonomy" id="72520"/>
    <lineage>
        <taxon>Eukaryota</taxon>
        <taxon>Sar</taxon>
        <taxon>Stramenopiles</taxon>
        <taxon>Ochrophyta</taxon>
        <taxon>Eustigmatophyceae</taxon>
        <taxon>Eustigmatales</taxon>
        <taxon>Monodopsidaceae</taxon>
        <taxon>Nannochloropsis</taxon>
    </lineage>
</organism>
<comment type="similarity">
    <text evidence="1">Belongs to the thioesterase family.</text>
</comment>
<dbReference type="SUPFAM" id="SSF53474">
    <property type="entry name" value="alpha/beta-Hydrolases"/>
    <property type="match status" value="1"/>
</dbReference>
<dbReference type="GO" id="GO:0008610">
    <property type="term" value="P:lipid biosynthetic process"/>
    <property type="evidence" value="ECO:0007669"/>
    <property type="project" value="TreeGrafter"/>
</dbReference>
<dbReference type="InterPro" id="IPR029058">
    <property type="entry name" value="AB_hydrolase_fold"/>
</dbReference>
<dbReference type="EMBL" id="AZIL01002701">
    <property type="protein sequence ID" value="EWM20990.1"/>
    <property type="molecule type" value="Genomic_DNA"/>
</dbReference>
<protein>
    <submittedName>
        <fullName evidence="4">Microcystin synthetase-associated thioesterase</fullName>
    </submittedName>
</protein>
<proteinExistence type="inferred from homology"/>
<reference evidence="4 5" key="1">
    <citation type="journal article" date="2014" name="Mol. Plant">
        <title>Chromosome Scale Genome Assembly and Transcriptome Profiling of Nannochloropsis gaditana in Nitrogen Depletion.</title>
        <authorList>
            <person name="Corteggiani Carpinelli E."/>
            <person name="Telatin A."/>
            <person name="Vitulo N."/>
            <person name="Forcato C."/>
            <person name="D'Angelo M."/>
            <person name="Schiavon R."/>
            <person name="Vezzi A."/>
            <person name="Giacometti G.M."/>
            <person name="Morosinotto T."/>
            <person name="Valle G."/>
        </authorList>
    </citation>
    <scope>NUCLEOTIDE SEQUENCE [LARGE SCALE GENOMIC DNA]</scope>
    <source>
        <strain evidence="4 5">B-31</strain>
    </source>
</reference>
<dbReference type="Pfam" id="PF00975">
    <property type="entry name" value="Thioesterase"/>
    <property type="match status" value="1"/>
</dbReference>
<dbReference type="AlphaFoldDB" id="W7T1R5"/>
<evidence type="ECO:0000313" key="5">
    <source>
        <dbReference type="Proteomes" id="UP000019335"/>
    </source>
</evidence>
<accession>W7T1R5</accession>
<evidence type="ECO:0000256" key="1">
    <source>
        <dbReference type="ARBA" id="ARBA00007169"/>
    </source>
</evidence>
<evidence type="ECO:0000259" key="3">
    <source>
        <dbReference type="Pfam" id="PF00975"/>
    </source>
</evidence>
<evidence type="ECO:0000256" key="2">
    <source>
        <dbReference type="SAM" id="MobiDB-lite"/>
    </source>
</evidence>
<dbReference type="PANTHER" id="PTHR11487:SF0">
    <property type="entry name" value="S-ACYL FATTY ACID SYNTHASE THIOESTERASE, MEDIUM CHAIN"/>
    <property type="match status" value="1"/>
</dbReference>
<feature type="domain" description="Thioesterase" evidence="3">
    <location>
        <begin position="105"/>
        <end position="321"/>
    </location>
</feature>
<dbReference type="OrthoDB" id="541883at2759"/>
<evidence type="ECO:0000313" key="4">
    <source>
        <dbReference type="EMBL" id="EWM20990.1"/>
    </source>
</evidence>
<name>W7T1R5_9STRA</name>
<dbReference type="Proteomes" id="UP000019335">
    <property type="component" value="Unassembled WGS sequence"/>
</dbReference>
<dbReference type="PANTHER" id="PTHR11487">
    <property type="entry name" value="THIOESTERASE"/>
    <property type="match status" value="1"/>
</dbReference>